<keyword evidence="3" id="KW-1185">Reference proteome</keyword>
<gene>
    <name evidence="2" type="ORF">JOM49_003301</name>
</gene>
<organism evidence="2 3">
    <name type="scientific">Amycolatopsis magusensis</name>
    <dbReference type="NCBI Taxonomy" id="882444"/>
    <lineage>
        <taxon>Bacteria</taxon>
        <taxon>Bacillati</taxon>
        <taxon>Actinomycetota</taxon>
        <taxon>Actinomycetes</taxon>
        <taxon>Pseudonocardiales</taxon>
        <taxon>Pseudonocardiaceae</taxon>
        <taxon>Amycolatopsis</taxon>
    </lineage>
</organism>
<evidence type="ECO:0000313" key="2">
    <source>
        <dbReference type="EMBL" id="MBP2181775.1"/>
    </source>
</evidence>
<name>A0ABS4PSA0_9PSEU</name>
<evidence type="ECO:0008006" key="4">
    <source>
        <dbReference type="Google" id="ProtNLM"/>
    </source>
</evidence>
<evidence type="ECO:0000313" key="3">
    <source>
        <dbReference type="Proteomes" id="UP000741013"/>
    </source>
</evidence>
<accession>A0ABS4PSA0</accession>
<dbReference type="RefSeq" id="WP_209665154.1">
    <property type="nucleotide sequence ID" value="NZ_JAGGMS010000001.1"/>
</dbReference>
<sequence length="97" mass="10383">MSATPRNAARFIAASTMAVAAVFAGGAGGLVASADPAPQASTETTFNAQDVWIDWKVYSTYEKCRQAGRDMIGVGAVVDYRCTFDSPSWLLELRMVD</sequence>
<keyword evidence="1" id="KW-0732">Signal</keyword>
<dbReference type="EMBL" id="JAGGMS010000001">
    <property type="protein sequence ID" value="MBP2181775.1"/>
    <property type="molecule type" value="Genomic_DNA"/>
</dbReference>
<protein>
    <recommendedName>
        <fullName evidence="4">Secreted protein</fullName>
    </recommendedName>
</protein>
<feature type="chain" id="PRO_5045205891" description="Secreted protein" evidence="1">
    <location>
        <begin position="21"/>
        <end position="97"/>
    </location>
</feature>
<feature type="signal peptide" evidence="1">
    <location>
        <begin position="1"/>
        <end position="20"/>
    </location>
</feature>
<evidence type="ECO:0000256" key="1">
    <source>
        <dbReference type="SAM" id="SignalP"/>
    </source>
</evidence>
<dbReference type="Proteomes" id="UP000741013">
    <property type="component" value="Unassembled WGS sequence"/>
</dbReference>
<reference evidence="2 3" key="1">
    <citation type="submission" date="2021-03" db="EMBL/GenBank/DDBJ databases">
        <title>Sequencing the genomes of 1000 actinobacteria strains.</title>
        <authorList>
            <person name="Klenk H.-P."/>
        </authorList>
    </citation>
    <scope>NUCLEOTIDE SEQUENCE [LARGE SCALE GENOMIC DNA]</scope>
    <source>
        <strain evidence="2 3">DSM 45510</strain>
    </source>
</reference>
<proteinExistence type="predicted"/>
<comment type="caution">
    <text evidence="2">The sequence shown here is derived from an EMBL/GenBank/DDBJ whole genome shotgun (WGS) entry which is preliminary data.</text>
</comment>